<keyword evidence="5" id="KW-1185">Reference proteome</keyword>
<dbReference type="InterPro" id="IPR037291">
    <property type="entry name" value="DUF4139"/>
</dbReference>
<dbReference type="PANTHER" id="PTHR31005">
    <property type="entry name" value="DUF4139 DOMAIN-CONTAINING PROTEIN"/>
    <property type="match status" value="1"/>
</dbReference>
<keyword evidence="1" id="KW-0732">Signal</keyword>
<dbReference type="RefSeq" id="WP_138950369.1">
    <property type="nucleotide sequence ID" value="NZ_CP040749.1"/>
</dbReference>
<feature type="domain" description="DUF4140" evidence="3">
    <location>
        <begin position="29"/>
        <end position="127"/>
    </location>
</feature>
<accession>A0A5B7TTE2</accession>
<evidence type="ECO:0000313" key="5">
    <source>
        <dbReference type="Proteomes" id="UP000306229"/>
    </source>
</evidence>
<gene>
    <name evidence="4" type="ORF">FF125_14110</name>
</gene>
<evidence type="ECO:0000256" key="1">
    <source>
        <dbReference type="SAM" id="SignalP"/>
    </source>
</evidence>
<sequence length="543" mass="61474">MRHIFITLFMLASLTTFSQTLVSSKINTVKVFKKNAEIQRETSANLHSGNQEIVLTNISPYINPNSLQVQLTNGNDVTLLSAKYQRNYLIEKKDNPEIEQLKITLETKRDELLWINDQRAIYKGMEEILGANKDLGGGNASFTPTQVINLVNSYKEKQLEIKKELIKLTKQELVINKEYTQTQNQLNELNSASSSSPTGNIVLQLTSKKATNTKIKFTYIVSNAGWTPLYDLRSNGIENNVQLKYKANVFQSTNIDWKDADLTISTGNPVQNNDRPILSPLYASVYVPAPPIMYDESDNLEEIVASPIEGQMNMLSKSSSKRIEEKFDDGYNYNTQVDENQLSTEFKIQNKQTIKSDGKEQILPLESYELDTEYVYHTVPKKDKGVYLLAKISNWGKYNLVSGAANLFFEGAYVGKSYINTNVTSEELFLSLGRDNNINVSRESLQEYTSSKFVGSNKKETFGYEITVKNKKNIKIDIEILDQIPVSRNKSIEVELLEKSNAEFDAEIGKLLWKLTLNPGASKTVKLNYSVKYPKKETVTGIK</sequence>
<feature type="signal peptide" evidence="1">
    <location>
        <begin position="1"/>
        <end position="18"/>
    </location>
</feature>
<dbReference type="OrthoDB" id="634585at2"/>
<dbReference type="Pfam" id="PF13600">
    <property type="entry name" value="DUF4140"/>
    <property type="match status" value="1"/>
</dbReference>
<name>A0A5B7TTE2_9FLAO</name>
<dbReference type="PANTHER" id="PTHR31005:SF8">
    <property type="entry name" value="DUF4139 DOMAIN-CONTAINING PROTEIN"/>
    <property type="match status" value="1"/>
</dbReference>
<feature type="domain" description="DUF4139" evidence="2">
    <location>
        <begin position="216"/>
        <end position="535"/>
    </location>
</feature>
<feature type="chain" id="PRO_5023058868" evidence="1">
    <location>
        <begin position="19"/>
        <end position="543"/>
    </location>
</feature>
<protein>
    <submittedName>
        <fullName evidence="4">DUF4139 domain-containing protein</fullName>
    </submittedName>
</protein>
<dbReference type="Proteomes" id="UP000306229">
    <property type="component" value="Chromosome"/>
</dbReference>
<dbReference type="InterPro" id="IPR011935">
    <property type="entry name" value="CHP02231"/>
</dbReference>
<evidence type="ECO:0000313" key="4">
    <source>
        <dbReference type="EMBL" id="QCX39518.1"/>
    </source>
</evidence>
<dbReference type="AlphaFoldDB" id="A0A5B7TTE2"/>
<reference evidence="4 5" key="1">
    <citation type="submission" date="2019-05" db="EMBL/GenBank/DDBJ databases">
        <title>Algicella ahnfeltiae gen. nov., sp. nov., a novel marine bacterium of the family Flavobacteriaceae isolated from a red alga.</title>
        <authorList>
            <person name="Nedashkovskaya O.I."/>
            <person name="Kukhlevskiy A.D."/>
            <person name="Kim S.-G."/>
            <person name="Zhukova N.V."/>
            <person name="Mikhailov V.V."/>
        </authorList>
    </citation>
    <scope>NUCLEOTIDE SEQUENCE [LARGE SCALE GENOMIC DNA]</scope>
    <source>
        <strain evidence="4 5">10Alg115</strain>
    </source>
</reference>
<dbReference type="KEGG" id="fbe:FF125_14110"/>
<organism evidence="4 5">
    <name type="scientific">Aureibaculum algae</name>
    <dbReference type="NCBI Taxonomy" id="2584122"/>
    <lineage>
        <taxon>Bacteria</taxon>
        <taxon>Pseudomonadati</taxon>
        <taxon>Bacteroidota</taxon>
        <taxon>Flavobacteriia</taxon>
        <taxon>Flavobacteriales</taxon>
        <taxon>Flavobacteriaceae</taxon>
        <taxon>Aureibaculum</taxon>
    </lineage>
</organism>
<evidence type="ECO:0000259" key="2">
    <source>
        <dbReference type="Pfam" id="PF13598"/>
    </source>
</evidence>
<evidence type="ECO:0000259" key="3">
    <source>
        <dbReference type="Pfam" id="PF13600"/>
    </source>
</evidence>
<dbReference type="InterPro" id="IPR025554">
    <property type="entry name" value="DUF4140"/>
</dbReference>
<dbReference type="EMBL" id="CP040749">
    <property type="protein sequence ID" value="QCX39518.1"/>
    <property type="molecule type" value="Genomic_DNA"/>
</dbReference>
<dbReference type="Pfam" id="PF13598">
    <property type="entry name" value="DUF4139"/>
    <property type="match status" value="1"/>
</dbReference>
<dbReference type="NCBIfam" id="TIGR02231">
    <property type="entry name" value="mucoidy inhibitor MuiA family protein"/>
    <property type="match status" value="1"/>
</dbReference>
<proteinExistence type="predicted"/>